<keyword evidence="3" id="KW-1185">Reference proteome</keyword>
<evidence type="ECO:0000256" key="1">
    <source>
        <dbReference type="SAM" id="Phobius"/>
    </source>
</evidence>
<keyword evidence="1" id="KW-1133">Transmembrane helix</keyword>
<dbReference type="Proteomes" id="UP001248709">
    <property type="component" value="Unassembled WGS sequence"/>
</dbReference>
<proteinExistence type="predicted"/>
<protein>
    <submittedName>
        <fullName evidence="2">Threonine/homoserine efflux transporter RhtA</fullName>
    </submittedName>
</protein>
<gene>
    <name evidence="2" type="ORF">J2Z22_001706</name>
</gene>
<keyword evidence="1" id="KW-0812">Transmembrane</keyword>
<accession>A0ABU3H645</accession>
<evidence type="ECO:0000313" key="2">
    <source>
        <dbReference type="EMBL" id="MDT3426186.1"/>
    </source>
</evidence>
<comment type="caution">
    <text evidence="2">The sequence shown here is derived from an EMBL/GenBank/DDBJ whole genome shotgun (WGS) entry which is preliminary data.</text>
</comment>
<organism evidence="2 3">
    <name type="scientific">Paenibacillus forsythiae</name>
    <dbReference type="NCBI Taxonomy" id="365616"/>
    <lineage>
        <taxon>Bacteria</taxon>
        <taxon>Bacillati</taxon>
        <taxon>Bacillota</taxon>
        <taxon>Bacilli</taxon>
        <taxon>Bacillales</taxon>
        <taxon>Paenibacillaceae</taxon>
        <taxon>Paenibacillus</taxon>
    </lineage>
</organism>
<keyword evidence="1" id="KW-0472">Membrane</keyword>
<evidence type="ECO:0000313" key="3">
    <source>
        <dbReference type="Proteomes" id="UP001248709"/>
    </source>
</evidence>
<dbReference type="RefSeq" id="WP_025701842.1">
    <property type="nucleotide sequence ID" value="NZ_JAUSUY010000005.1"/>
</dbReference>
<feature type="transmembrane region" description="Helical" evidence="1">
    <location>
        <begin position="6"/>
        <end position="27"/>
    </location>
</feature>
<reference evidence="2 3" key="1">
    <citation type="submission" date="2023-07" db="EMBL/GenBank/DDBJ databases">
        <title>Genomic Encyclopedia of Type Strains, Phase IV (KMG-IV): sequencing the most valuable type-strain genomes for metagenomic binning, comparative biology and taxonomic classification.</title>
        <authorList>
            <person name="Goeker M."/>
        </authorList>
    </citation>
    <scope>NUCLEOTIDE SEQUENCE [LARGE SCALE GENOMIC DNA]</scope>
    <source>
        <strain evidence="2 3">T98</strain>
    </source>
</reference>
<feature type="transmembrane region" description="Helical" evidence="1">
    <location>
        <begin position="39"/>
        <end position="57"/>
    </location>
</feature>
<name>A0ABU3H645_9BACL</name>
<dbReference type="EMBL" id="JAUSUY010000005">
    <property type="protein sequence ID" value="MDT3426186.1"/>
    <property type="molecule type" value="Genomic_DNA"/>
</dbReference>
<sequence>MNSTLFFNIAELIAGLLINIFIGPLAVALFRKDGTASRLPLRILGVYLVINSVPGIFHI</sequence>